<evidence type="ECO:0000313" key="1">
    <source>
        <dbReference type="EMBL" id="MBS7528777.1"/>
    </source>
</evidence>
<dbReference type="Proteomes" id="UP000746471">
    <property type="component" value="Unassembled WGS sequence"/>
</dbReference>
<evidence type="ECO:0000313" key="2">
    <source>
        <dbReference type="Proteomes" id="UP000746471"/>
    </source>
</evidence>
<keyword evidence="2" id="KW-1185">Reference proteome</keyword>
<accession>A0ABS5PUY1</accession>
<organism evidence="1 2">
    <name type="scientific">Fusibacter paucivorans</name>
    <dbReference type="NCBI Taxonomy" id="76009"/>
    <lineage>
        <taxon>Bacteria</taxon>
        <taxon>Bacillati</taxon>
        <taxon>Bacillota</taxon>
        <taxon>Clostridia</taxon>
        <taxon>Eubacteriales</taxon>
        <taxon>Eubacteriales Family XII. Incertae Sedis</taxon>
        <taxon>Fusibacter</taxon>
    </lineage>
</organism>
<dbReference type="RefSeq" id="WP_213238633.1">
    <property type="nucleotide sequence ID" value="NZ_JAHBCL010000060.1"/>
</dbReference>
<comment type="caution">
    <text evidence="1">The sequence shown here is derived from an EMBL/GenBank/DDBJ whole genome shotgun (WGS) entry which is preliminary data.</text>
</comment>
<name>A0ABS5PUY1_9FIRM</name>
<protein>
    <submittedName>
        <fullName evidence="1">Uncharacterized protein</fullName>
    </submittedName>
</protein>
<reference evidence="1 2" key="1">
    <citation type="submission" date="2021-05" db="EMBL/GenBank/DDBJ databases">
        <title>Fusibacter ferrireducens sp. nov., an anaerobic, sulfur- and Fe-reducing bacterium isolated from the mangrove sediment.</title>
        <authorList>
            <person name="Qiu D."/>
        </authorList>
    </citation>
    <scope>NUCLEOTIDE SEQUENCE [LARGE SCALE GENOMIC DNA]</scope>
    <source>
        <strain evidence="1 2">DSM 12116</strain>
    </source>
</reference>
<proteinExistence type="predicted"/>
<sequence>MSHIQKKRIYKIALALLIAVNLINLIRQTDPFERYRSIDTYIKYNVSSDLSILFLTIDHLDEHLISNDQYKVMSTDVLAKNIDEAYQYTFLIARSLEKANYLNQNFDLEIWDYLDFLSNLEDKLSDGEPFTESDIDALKTLIELRRTYSNAAVPDLYKDDTSLFEKMALPEKTRLLIDGINQLAVE</sequence>
<dbReference type="EMBL" id="JAHBCL010000060">
    <property type="protein sequence ID" value="MBS7528777.1"/>
    <property type="molecule type" value="Genomic_DNA"/>
</dbReference>
<gene>
    <name evidence="1" type="ORF">KHM83_19095</name>
</gene>